<name>X1IAR1_9ZZZZ</name>
<reference evidence="1" key="1">
    <citation type="journal article" date="2014" name="Front. Microbiol.">
        <title>High frequency of phylogenetically diverse reductive dehalogenase-homologous genes in deep subseafloor sedimentary metagenomes.</title>
        <authorList>
            <person name="Kawai M."/>
            <person name="Futagami T."/>
            <person name="Toyoda A."/>
            <person name="Takaki Y."/>
            <person name="Nishi S."/>
            <person name="Hori S."/>
            <person name="Arai W."/>
            <person name="Tsubouchi T."/>
            <person name="Morono Y."/>
            <person name="Uchiyama I."/>
            <person name="Ito T."/>
            <person name="Fujiyama A."/>
            <person name="Inagaki F."/>
            <person name="Takami H."/>
        </authorList>
    </citation>
    <scope>NUCLEOTIDE SEQUENCE</scope>
    <source>
        <strain evidence="1">Expedition CK06-06</strain>
    </source>
</reference>
<proteinExistence type="predicted"/>
<dbReference type="AlphaFoldDB" id="X1IAR1"/>
<comment type="caution">
    <text evidence="1">The sequence shown here is derived from an EMBL/GenBank/DDBJ whole genome shotgun (WGS) entry which is preliminary data.</text>
</comment>
<protein>
    <submittedName>
        <fullName evidence="1">Uncharacterized protein</fullName>
    </submittedName>
</protein>
<evidence type="ECO:0000313" key="1">
    <source>
        <dbReference type="EMBL" id="GAH78792.1"/>
    </source>
</evidence>
<feature type="non-terminal residue" evidence="1">
    <location>
        <position position="157"/>
    </location>
</feature>
<organism evidence="1">
    <name type="scientific">marine sediment metagenome</name>
    <dbReference type="NCBI Taxonomy" id="412755"/>
    <lineage>
        <taxon>unclassified sequences</taxon>
        <taxon>metagenomes</taxon>
        <taxon>ecological metagenomes</taxon>
    </lineage>
</organism>
<dbReference type="EMBL" id="BARU01037907">
    <property type="protein sequence ID" value="GAH78792.1"/>
    <property type="molecule type" value="Genomic_DNA"/>
</dbReference>
<sequence>MGLLINISGGDGANNQYYPSEINPINGAASTFIYEPISVFFFNESYKSSDNKTTEKNKGTFGISSSGSGAINYADGIYKVVYFAFGFEAINNQGDRDLVMNNIMNYLYSDTGAPYIWAAPIDLGDIQPNGIITINAYVWDESGISSVKVEIESPDEN</sequence>
<gene>
    <name evidence="1" type="ORF">S03H2_58988</name>
</gene>
<accession>X1IAR1</accession>